<keyword evidence="4" id="KW-0963">Cytoplasm</keyword>
<dbReference type="PANTHER" id="PTHR23101:SF72">
    <property type="entry name" value="RAS AND RAB INTERACTOR-LIKE PROTEIN"/>
    <property type="match status" value="1"/>
</dbReference>
<dbReference type="PROSITE" id="PS51205">
    <property type="entry name" value="VPS9"/>
    <property type="match status" value="1"/>
</dbReference>
<comment type="subcellular location">
    <subcellularLocation>
        <location evidence="1">Cytoplasm</location>
    </subcellularLocation>
</comment>
<evidence type="ECO:0000256" key="6">
    <source>
        <dbReference type="SAM" id="MobiDB-lite"/>
    </source>
</evidence>
<dbReference type="Ensembl" id="ENSPCET00000010251.1">
    <property type="protein sequence ID" value="ENSPCEP00000009918.1"/>
    <property type="gene ID" value="ENSPCEG00000007845.1"/>
</dbReference>
<feature type="domain" description="Ras-associating" evidence="7">
    <location>
        <begin position="353"/>
        <end position="437"/>
    </location>
</feature>
<proteinExistence type="inferred from homology"/>
<evidence type="ECO:0000259" key="8">
    <source>
        <dbReference type="PROSITE" id="PS51205"/>
    </source>
</evidence>
<dbReference type="SUPFAM" id="SSF109993">
    <property type="entry name" value="VPS9 domain"/>
    <property type="match status" value="1"/>
</dbReference>
<dbReference type="FunFam" id="1.20.1050.80:FF:000002">
    <property type="entry name" value="Ras and Rab interactor 2"/>
    <property type="match status" value="1"/>
</dbReference>
<keyword evidence="5" id="KW-0727">SH2 domain</keyword>
<protein>
    <recommendedName>
        <fullName evidence="11">Ras and Rab interactor 3</fullName>
    </recommendedName>
</protein>
<reference evidence="9" key="1">
    <citation type="submission" date="2025-08" db="UniProtKB">
        <authorList>
            <consortium name="Ensembl"/>
        </authorList>
    </citation>
    <scope>IDENTIFICATION</scope>
</reference>
<dbReference type="AlphaFoldDB" id="A0A8C8VI71"/>
<dbReference type="InterPro" id="IPR000159">
    <property type="entry name" value="RA_dom"/>
</dbReference>
<dbReference type="PROSITE" id="PS50200">
    <property type="entry name" value="RA"/>
    <property type="match status" value="1"/>
</dbReference>
<evidence type="ECO:0000259" key="7">
    <source>
        <dbReference type="PROSITE" id="PS50200"/>
    </source>
</evidence>
<evidence type="ECO:0000256" key="3">
    <source>
        <dbReference type="ARBA" id="ARBA00022468"/>
    </source>
</evidence>
<dbReference type="GO" id="GO:0007165">
    <property type="term" value="P:signal transduction"/>
    <property type="evidence" value="ECO:0007669"/>
    <property type="project" value="InterPro"/>
</dbReference>
<sequence>KWAKVSTGDFLVWGRSRLAPRQGFKSSLSSMEEEADTNPVAPRKKRHSAALPGRVLNRLSAVGSALSGFLSAERRLTKRVQELAQEPTSYVGGMVQKFVGHLLRGGGARHPTSTDMLQEIRQMISNLKGYLCESSELRDAWEYSDPEEMDLGSVVEAALYKCILKPLRDCIYGQLLDFRSRDGSLQALRQHQLTMSQQSLAELGVTAGVPDTPALERIQTKLTQMHQDYSPKKKETHLLKACKLIYEAMNHGSGKVYGADDFLPVLTYVLVKCDIVSVQLDVEYMMELLDPSQLQGEGGYYLTTWFGALYHISNFKPAMVTRQISIEAQHSIHEWHPRENRRSVGAFQNDILYVSFQEPFSNQKAIPVPAQMTAAAVCVVCSQKYGVSNPEAYGLFLVTDSASRLLAGDNRPQQIRSESLASRSITSICFVYKLKGEELAPLAKDDSRAPAQEPI</sequence>
<comment type="similarity">
    <text evidence="2">Belongs to the RIN (Ras interaction/interference) family.</text>
</comment>
<dbReference type="Gene3D" id="1.20.1050.80">
    <property type="entry name" value="VPS9 domain"/>
    <property type="match status" value="1"/>
</dbReference>
<evidence type="ECO:0008006" key="11">
    <source>
        <dbReference type="Google" id="ProtNLM"/>
    </source>
</evidence>
<dbReference type="PANTHER" id="PTHR23101">
    <property type="entry name" value="RAB GDP/GTP EXCHANGE FACTOR"/>
    <property type="match status" value="1"/>
</dbReference>
<dbReference type="Pfam" id="PF23268">
    <property type="entry name" value="RIN1"/>
    <property type="match status" value="1"/>
</dbReference>
<feature type="region of interest" description="Disordered" evidence="6">
    <location>
        <begin position="24"/>
        <end position="47"/>
    </location>
</feature>
<dbReference type="InterPro" id="IPR045046">
    <property type="entry name" value="Vps9-like"/>
</dbReference>
<evidence type="ECO:0000256" key="1">
    <source>
        <dbReference type="ARBA" id="ARBA00004496"/>
    </source>
</evidence>
<dbReference type="InterPro" id="IPR003123">
    <property type="entry name" value="VPS9"/>
</dbReference>
<feature type="domain" description="VPS9" evidence="8">
    <location>
        <begin position="179"/>
        <end position="321"/>
    </location>
</feature>
<evidence type="ECO:0000256" key="4">
    <source>
        <dbReference type="ARBA" id="ARBA00022490"/>
    </source>
</evidence>
<dbReference type="GO" id="GO:0031267">
    <property type="term" value="F:small GTPase binding"/>
    <property type="evidence" value="ECO:0007669"/>
    <property type="project" value="TreeGrafter"/>
</dbReference>
<evidence type="ECO:0000313" key="10">
    <source>
        <dbReference type="Proteomes" id="UP000694393"/>
    </source>
</evidence>
<accession>A0A8C8VI71</accession>
<name>A0A8C8VI71_9SAUR</name>
<dbReference type="GO" id="GO:0005096">
    <property type="term" value="F:GTPase activator activity"/>
    <property type="evidence" value="ECO:0007669"/>
    <property type="project" value="UniProtKB-KW"/>
</dbReference>
<evidence type="ECO:0000256" key="5">
    <source>
        <dbReference type="ARBA" id="ARBA00022999"/>
    </source>
</evidence>
<dbReference type="GO" id="GO:0005829">
    <property type="term" value="C:cytosol"/>
    <property type="evidence" value="ECO:0007669"/>
    <property type="project" value="TreeGrafter"/>
</dbReference>
<keyword evidence="3" id="KW-0343">GTPase activation</keyword>
<evidence type="ECO:0000313" key="9">
    <source>
        <dbReference type="Ensembl" id="ENSPCEP00000009918.1"/>
    </source>
</evidence>
<dbReference type="Pfam" id="PF02204">
    <property type="entry name" value="VPS9"/>
    <property type="match status" value="1"/>
</dbReference>
<dbReference type="Proteomes" id="UP000694393">
    <property type="component" value="Unplaced"/>
</dbReference>
<dbReference type="GO" id="GO:0016192">
    <property type="term" value="P:vesicle-mediated transport"/>
    <property type="evidence" value="ECO:0007669"/>
    <property type="project" value="InterPro"/>
</dbReference>
<evidence type="ECO:0000256" key="2">
    <source>
        <dbReference type="ARBA" id="ARBA00006919"/>
    </source>
</evidence>
<dbReference type="SMART" id="SM00167">
    <property type="entry name" value="VPS9"/>
    <property type="match status" value="1"/>
</dbReference>
<reference evidence="9" key="2">
    <citation type="submission" date="2025-09" db="UniProtKB">
        <authorList>
            <consortium name="Ensembl"/>
        </authorList>
    </citation>
    <scope>IDENTIFICATION</scope>
</reference>
<dbReference type="GO" id="GO:0030139">
    <property type="term" value="C:endocytic vesicle"/>
    <property type="evidence" value="ECO:0007669"/>
    <property type="project" value="TreeGrafter"/>
</dbReference>
<dbReference type="InterPro" id="IPR037191">
    <property type="entry name" value="VPS9_dom_sf"/>
</dbReference>
<organism evidence="9 10">
    <name type="scientific">Pelusios castaneus</name>
    <name type="common">West African mud turtle</name>
    <dbReference type="NCBI Taxonomy" id="367368"/>
    <lineage>
        <taxon>Eukaryota</taxon>
        <taxon>Metazoa</taxon>
        <taxon>Chordata</taxon>
        <taxon>Craniata</taxon>
        <taxon>Vertebrata</taxon>
        <taxon>Euteleostomi</taxon>
        <taxon>Archelosauria</taxon>
        <taxon>Testudinata</taxon>
        <taxon>Testudines</taxon>
        <taxon>Pleurodira</taxon>
        <taxon>Pelomedusidae</taxon>
        <taxon>Pelusios</taxon>
    </lineage>
</organism>
<keyword evidence="10" id="KW-1185">Reference proteome</keyword>
<dbReference type="GO" id="GO:0005085">
    <property type="term" value="F:guanyl-nucleotide exchange factor activity"/>
    <property type="evidence" value="ECO:0007669"/>
    <property type="project" value="InterPro"/>
</dbReference>
<dbReference type="Pfam" id="PF00788">
    <property type="entry name" value="RA"/>
    <property type="match status" value="1"/>
</dbReference>